<evidence type="ECO:0000259" key="9">
    <source>
        <dbReference type="PROSITE" id="PS51352"/>
    </source>
</evidence>
<feature type="region of interest" description="Disordered" evidence="8">
    <location>
        <begin position="206"/>
        <end position="239"/>
    </location>
</feature>
<keyword evidence="11" id="KW-1185">Reference proteome</keyword>
<dbReference type="PROSITE" id="PS00018">
    <property type="entry name" value="EF_HAND_1"/>
    <property type="match status" value="1"/>
</dbReference>
<evidence type="ECO:0000256" key="6">
    <source>
        <dbReference type="ARBA" id="ARBA00022807"/>
    </source>
</evidence>
<dbReference type="EC" id="3.4.19.12" evidence="2"/>
<keyword evidence="6" id="KW-0788">Thiol protease</keyword>
<gene>
    <name evidence="10" type="ORF">AURANDRAFT_63054</name>
</gene>
<keyword evidence="3" id="KW-0645">Protease</keyword>
<feature type="region of interest" description="Disordered" evidence="8">
    <location>
        <begin position="3097"/>
        <end position="3121"/>
    </location>
</feature>
<feature type="region of interest" description="Disordered" evidence="8">
    <location>
        <begin position="2615"/>
        <end position="2635"/>
    </location>
</feature>
<dbReference type="PANTHER" id="PTHR13367:SF28">
    <property type="entry name" value="UBIQUITIN THIOESTERASE ZRANB1"/>
    <property type="match status" value="1"/>
</dbReference>
<dbReference type="PANTHER" id="PTHR13367">
    <property type="entry name" value="UBIQUITIN THIOESTERASE"/>
    <property type="match status" value="1"/>
</dbReference>
<evidence type="ECO:0000256" key="7">
    <source>
        <dbReference type="SAM" id="Coils"/>
    </source>
</evidence>
<dbReference type="InterPro" id="IPR013766">
    <property type="entry name" value="Thioredoxin_domain"/>
</dbReference>
<dbReference type="Gene3D" id="3.40.50.300">
    <property type="entry name" value="P-loop containing nucleotide triphosphate hydrolases"/>
    <property type="match status" value="1"/>
</dbReference>
<feature type="compositionally biased region" description="Basic and acidic residues" evidence="8">
    <location>
        <begin position="68"/>
        <end position="87"/>
    </location>
</feature>
<dbReference type="GO" id="GO:0005737">
    <property type="term" value="C:cytoplasm"/>
    <property type="evidence" value="ECO:0007669"/>
    <property type="project" value="TreeGrafter"/>
</dbReference>
<dbReference type="Gene3D" id="3.40.30.10">
    <property type="entry name" value="Glutaredoxin"/>
    <property type="match status" value="2"/>
</dbReference>
<dbReference type="Pfam" id="PF00085">
    <property type="entry name" value="Thioredoxin"/>
    <property type="match status" value="1"/>
</dbReference>
<feature type="region of interest" description="Disordered" evidence="8">
    <location>
        <begin position="915"/>
        <end position="955"/>
    </location>
</feature>
<evidence type="ECO:0000313" key="10">
    <source>
        <dbReference type="EMBL" id="EGB09452.1"/>
    </source>
</evidence>
<dbReference type="InterPro" id="IPR043136">
    <property type="entry name" value="B30.2/SPRY_sf"/>
</dbReference>
<feature type="compositionally biased region" description="Acidic residues" evidence="8">
    <location>
        <begin position="3202"/>
        <end position="3213"/>
    </location>
</feature>
<evidence type="ECO:0000256" key="8">
    <source>
        <dbReference type="SAM" id="MobiDB-lite"/>
    </source>
</evidence>
<name>F0Y583_AURAN</name>
<dbReference type="SUPFAM" id="SSF52833">
    <property type="entry name" value="Thioredoxin-like"/>
    <property type="match status" value="2"/>
</dbReference>
<dbReference type="PROSITE" id="PS51352">
    <property type="entry name" value="THIOREDOXIN_2"/>
    <property type="match status" value="1"/>
</dbReference>
<feature type="region of interest" description="Disordered" evidence="8">
    <location>
        <begin position="2126"/>
        <end position="2179"/>
    </location>
</feature>
<feature type="region of interest" description="Disordered" evidence="8">
    <location>
        <begin position="2748"/>
        <end position="2767"/>
    </location>
</feature>
<keyword evidence="7" id="KW-0175">Coiled coil</keyword>
<dbReference type="GO" id="GO:0070530">
    <property type="term" value="F:K63-linked polyubiquitin modification-dependent protein binding"/>
    <property type="evidence" value="ECO:0007669"/>
    <property type="project" value="TreeGrafter"/>
</dbReference>
<dbReference type="CDD" id="cd02947">
    <property type="entry name" value="TRX_family"/>
    <property type="match status" value="2"/>
</dbReference>
<evidence type="ECO:0000256" key="4">
    <source>
        <dbReference type="ARBA" id="ARBA00022786"/>
    </source>
</evidence>
<dbReference type="InterPro" id="IPR027417">
    <property type="entry name" value="P-loop_NTPase"/>
</dbReference>
<dbReference type="Gene3D" id="2.60.120.920">
    <property type="match status" value="1"/>
</dbReference>
<keyword evidence="4" id="KW-0833">Ubl conjugation pathway</keyword>
<dbReference type="GeneID" id="20224164"/>
<dbReference type="Proteomes" id="UP000002729">
    <property type="component" value="Unassembled WGS sequence"/>
</dbReference>
<feature type="coiled-coil region" evidence="7">
    <location>
        <begin position="5831"/>
        <end position="5858"/>
    </location>
</feature>
<evidence type="ECO:0000256" key="1">
    <source>
        <dbReference type="ARBA" id="ARBA00000707"/>
    </source>
</evidence>
<dbReference type="PROSITE" id="PS50096">
    <property type="entry name" value="IQ"/>
    <property type="match status" value="1"/>
</dbReference>
<dbReference type="Pfam" id="PF12340">
    <property type="entry name" value="DUF3638"/>
    <property type="match status" value="1"/>
</dbReference>
<feature type="region of interest" description="Disordered" evidence="8">
    <location>
        <begin position="1241"/>
        <end position="1278"/>
    </location>
</feature>
<feature type="region of interest" description="Disordered" evidence="8">
    <location>
        <begin position="1"/>
        <end position="179"/>
    </location>
</feature>
<feature type="compositionally biased region" description="Acidic residues" evidence="8">
    <location>
        <begin position="6217"/>
        <end position="6233"/>
    </location>
</feature>
<feature type="region of interest" description="Disordered" evidence="8">
    <location>
        <begin position="6213"/>
        <end position="6271"/>
    </location>
</feature>
<dbReference type="SUPFAM" id="SSF49899">
    <property type="entry name" value="Concanavalin A-like lectins/glucanases"/>
    <property type="match status" value="1"/>
</dbReference>
<dbReference type="InterPro" id="IPR022099">
    <property type="entry name" value="DUF3638"/>
</dbReference>
<evidence type="ECO:0000256" key="2">
    <source>
        <dbReference type="ARBA" id="ARBA00012759"/>
    </source>
</evidence>
<dbReference type="eggNOG" id="ENOG502QUFK">
    <property type="taxonomic scope" value="Eukaryota"/>
</dbReference>
<dbReference type="OMA" id="CTINIRT"/>
<feature type="region of interest" description="Disordered" evidence="8">
    <location>
        <begin position="5576"/>
        <end position="5597"/>
    </location>
</feature>
<dbReference type="Gene3D" id="2.60.120.200">
    <property type="match status" value="1"/>
</dbReference>
<dbReference type="GO" id="GO:0005634">
    <property type="term" value="C:nucleus"/>
    <property type="evidence" value="ECO:0007669"/>
    <property type="project" value="TreeGrafter"/>
</dbReference>
<organism evidence="11">
    <name type="scientific">Aureococcus anophagefferens</name>
    <name type="common">Harmful bloom alga</name>
    <dbReference type="NCBI Taxonomy" id="44056"/>
    <lineage>
        <taxon>Eukaryota</taxon>
        <taxon>Sar</taxon>
        <taxon>Stramenopiles</taxon>
        <taxon>Ochrophyta</taxon>
        <taxon>Pelagophyceae</taxon>
        <taxon>Pelagomonadales</taxon>
        <taxon>Pelagomonadaceae</taxon>
        <taxon>Aureococcus</taxon>
    </lineage>
</organism>
<sequence length="6271" mass="671045">MYSSGSEDEEEELFGNGGRPAADEASEDSDGPQPSAYDQSYGSLGGDVLGEPDAPAQGSPRRRRRRAASGDDDRTPSRLFDFRRGADHWPAGCELVDPRRGRDLAEAARREAESSAEKDADDFGFDDRDRDDLDDFFEGDDRPPALGPEPPPRSGDDDHEDPSKPAAPPAPSTRAPGHATYRRLKDGSHALEIRPGHRVKLDLTALVSQGPDARDPRRGDGRGARRGDRRDAAGARGDAKGWRPARELVNDYTVTLDVFFEEPPPAGGLSLFQTALVHCEESRGGRRRARVSEGEALVNGAGGVGALGTFGDTAKARVEPGRWQRVVVSVRCGGGGGSGRSAGGVKKGEVRTYVQATPLALVRHERVAANERFSLRSDGLYLFSSRSEAMMPGGILLRTARVDLKAFDDGAVRRHRARDKVFSAVAEDDAAKVDAMRGKLALAELFAKPRPAWDAPAIVAAFGDAHVEGTSLEASSLLAWSHAVLDVALRRCLRQQAPFLAGLPRLAAQAAADAAHVFSRSAPLMKGLVRLLRNPGGPQLCAWLRAIKKKLTDADVGESLLLPLLVEGRELLLVVERPSERTFTVVVVATAPTRALRHHAVDAADGRKVKFRSALVLANVPKKNALDDVFWAAAYNLAVHAHDGDTRRFYDVLLPFLTGKTLEASLVEAERDARDGGEPAGDGDDAFDARAAAAGRRGAWRSPQRSETAYVRCLFDALHYLMLRRGCRSRDAKQVRLALKAQLADFVARDLRVVAPDANGAKVARLVATQLAYGAAKFAARPDAPAGFRDGGPRAARAIAEGILSEVGDGARPRDGNVEVDLDLEASLATQWRDALAWRVEPCAPDAGNAATLRKYAAIDALAVPEVAATFEEALEALRTCDRLCSLVDNQPHAIKNDKLLILALVQHTLTCAVPTPRPRADASSPAAGRAAKRRKAKKEPEKAAPEAVPTDWAPGEAAEAAATAADCLWDGDCDYATQVEALLTLRRLVEHFTAAVLSTQQDRALDLACLVVPGAACAIADAILRRRAADAPSSFCCQLRGQLACGRQLGHRGYGLSCETFASQTAAIEAHAPALAVCRSAVLDYFSSPDQRGLEKIMAFEDAFELRPGRPTVALLRNLCRELSLATPNPHLELCDALPCTSNVMKNFPEIAPYRDLNFFWKFFLNADRAAFANYVPSDDAPAAPERRGPGGGGRRKRSSRDARSVSRCDRLGAQLTWGWSAEEGGYAVSMGGASLRCRPDPDALDPVTGRKIPEDDAPRHRYPSRADPGAYLGPGLSAKQRRNITENDILYRPSLPGFQDSKADDVPALGQRDAELLLSYLTVPYIRLPLVLTFFASEDRVHKLASRPLRGLLDAVLFEPGRHLGLAATAVAPETVPTPRNELLATPHGHLLAELRRAPAAVLGNVVALLRGARALDTGAVCDAASDDFNGGVGIILYAARLGARVANFVAFLLAARDGTAAVANANATCLRGVPLRDLDVPGGVAASALEAGAAQLRAQLAAFGRLLDEYLRTLDAQTRAAPGDEALVDRNSRLACDLHAHQLLLRRDATDDASVPGLLGSFLFLTTRHTFNKFRRDDGKILVPEFELYELLQHTRRRLCAAAAAADQAGLDAIMAPALATATSVTGAFVDGDGDASTDAAWGRVAGARNRGRYTTTARGDAGGPVRSVADSSELDVEIDAQIGQLTLRGKHLAALESAVAGYRDVRVVFGDAAIQASLSERAEHRNVYRLVGLDHSIEWWPTPHGDCPSIPDTYGREYDPSELFESELWIPRVFEPLRRAFFDGPRPAPMQFLLPDDPFPASAEVAELLGLHQRLGGPAKRVVLFKRRRCAHVYELCTRGREWHWSLHLATDARFCLAALQPSSGRRMAPFPPWWTHGGGAAYPVGVLDHVPSELDGDGRHESVVIRRDAAHADNLSGGVETYTPPRLLRGLIPETLLDDFRFWRDESDPAAFGREVFRGYALDDGGDDDDDDAGSKEASDDLILVELVDHGGCTALTCTGLVGRSARVSRVSKAAAKRRRAAVDALAALVADVGVLRVAAQSAEPRKRRDKAPPKKPGKVEELAFREGADVEWRSAAAAADEADKWLPCEVVRVDYGKRTYDLEFSGPYQYLGTQRGVKPEDVNARGANSEAKAEGEGQWRFAGLSDSEDDDWASDGHESDDAGDDGAPAGAGRSLPFDVRARLGAVFDAAGRDGGACAGAVKALAAAGRTFDTVAALVDAVAAHCGAAPAADDGELRLLDLLHAPRKSRLFTLAGTLARVECLSHVLAWTRATGGDDDGIAAGVPELSLVELPRLKLSFAARRDHAGALRLFSVDHVDLFVVPDQRAAAAFPLLEGIDHALLLSNARGDSFALVPVVIPRRPPVRTQPFSVELVLDREGTYNGAYDGKEPFPSTRFFLYAVHVSMAFLMPRGLPSALYLLLLRLLKRDYAGAFRLCDSVASDVALGVDEAAIFTALGEANDDRAPEAHAVRLKVSLVTAESGEALPWDLTTELSRYVAKLPHVGACCRLALRDELRLLESPKCAVDEDSAAYSPADRGHEPHMLALCHNRRSFLRALAAGEKTCAVATPPRERTSDGWPLYADETCFGMSYAEAADARSVDDLARASRRLPARDAREKDAAPGDGAAPPAPPGGWLVVAAFTASWSSACASLVPAAEALAPAYPAAVFASCRVDADPGLHELAVARGVAHFPSFVLSRGEKKLAVVAASKSDEARTIPALVAAIERELTDDDDHAYAAWRHHAASSRSDAPPADDGDDGGDVLWTWDLEAAGDGLRVEALGATAVLPSRDDLDDLDDARACWEWAKDDGKAEWRAKWAPFEPQTQTFLEIAFLSGKLYREQSVTDEGDNGLHVYFSDDDIDIDTYVVSGFKGYRTSDYEDIRLRRKGYRAMVLGEEAYLSKRQEAIDRRNAEWRDQYEAYSAKRREARRGRDAVAVRGTAPLQRDSGVHAWRLRWTHAPGAGGRGDGCGVVAEGSEAFGPALYPCLGGPDCDGGSLGLHASGELWVAGTEAARVGAGGLLWSEGDEVACVLDTSDGGSLSFSVNGVPVDRVVEDVFETLGCTECYPAVSLAPLDDDGGRAAAKDAALGLAASKGAEKKEDEEHEENGGDDDDEDAADEIMSKEPWEQLQILELAQLTRVAPEKIVKLNAKQRAELERVARPPVATVTIVDGAPDPPPATPERPRKARAASDASEAPSEDDDGDDDDAPAAKKKARAGKKADAEDDDVPLHKVRWMRETPNGWVAHDAKVSAALERAKRLGKLETSLHVGGESFTFKLAAGGGDGGGGDEPLQIPDGGGEASKLRRHFVGEGLRGQWELLSVKYTPPASLYGASVLGVIEKVWSGDESFAGAKYGFGFLLLYALFQGDLKAHVCGSSWSTGGLWGSLGWGSVGSDRPRDGAAFASFPGKKAKQTNDSHRLALLLTQLYSDRRVKSVWGSLVNVLGRNKQLCVRLPRFRDSRRKRRSNIFNGWVDDAEPKSPLGELFEQVVPVMQKLRKRRGALLFPPKPPHDALPAPRRSRPVVDADGCALPELSDAGRSSFEASGVTETQILELAKRAGFDLALPEDRAADGRPRAPAHCDDGDGWRAWADRETRLAEARQYDKVLLVAYFRASWCAACRSSDAVVKALALSAPTARFATLDFDDCDDVAAAVGVVGTPCCVFFRGGGTKAHAKLDCTAAPRGDGDDFAASLVKGLMDASTPDEKLKLSTAFNKALETAGAQASEREQLRALREAAGGEASTYSAEAAKKAAARLAASPAALATLTLEPTRDLREAHVLRRERASRRGRDLAAPFAVVAAHDAARTPVAAAFLERMRSDAADLAAARGGWEPALAALPADAAALFDGDGDALRDARAGVSKLAADVEAARREDSVAVALAVPLLTRAANDVSGGDPAATCAFVLARLAGSAAELWPEFVFGALLSSKGEEDVRKLNPFLDGASIETLLELVAATMLRANRVGVLSRVAGDCAALDEKLAAAAAAGDRGAAAAVLGPQIRQIAKSLAATLSSTRAYARATARGVGLDPRFLVFEFVWNLFLRPKQVEIVEKLRSDALAGRSTVKQMIMGAGKTTVVAPLLALMLADGESLVVSVVPKALLEMTRARLRATFATIIAKRVFTLHYDRSTVPSPQLLASLVAARDARAVVVATPTSVKSIMLGYVEALRRARDGAGPAPGVDELRGVLELFRGGAMLLDEVDLLLHPLKSELNFPVGERRPLDGADAGERWSLPMALVDAVFYASHRRSYALEARGEVLEALERLRAAVDGGYDRMAFQRLPHLTLLDPAYYHAHVKPPLAAVAFAWLQGSQHLAGISRADALDYLLRGAVATSDVDARRRLLEEAADADGASPELAAALGAARSYGELYAAVRAIEREADATTFAAARDLAALDGRLAAARRRLADAEDPPDASLDNSVVVWLAPAFAAGRAGAGAALDFDRDGAADGDAAGAVAATCVKLEESLGVAVKRCDDRHEALARCRDLARQKRLRCVVCGGGERRPVCGPSCNRSHVKDGACVRCGNGWGYHNGHMCQNGARGAWPLRPKGRSRDDDDDDDAARASSKVDGEALLRDLVGGGEGAAAPVVAPSRCLVFVGHGAQPEAARARLWGLGVASTDATDGVCDWVEARPPWPAPDAAPAGDDEPAASKRATSTEVATARLEGLRAIVDGLERRRAAAVDADDAARRALRARAADAHDRLRRAVAARLARLRSFGDVAAGGADDAPPDPAGGVACARALDALTRGGALDECARAALAGEARFLERLRLASATTALVASPHQKKLLNLAADWLGTFMPHCLAKVNRVSYGLLEEREIARALKDDPRVPRSRLKLAVPFVGKDVPTTASEFAHPDVTIGLTILAYRYSGLRREDFDDVADALTADFCREIGPARDRPSSRRHELWVLSAGGSIRGLGRGAGDDDSKTVVQLKFLQRSNADQMDRLYGLWRREPHAIHHFLGANVMPTHMRTQRLKISASGQAVGGDMLFPRRVGFSGTPSDLLPLELGKCGYEKGDDAAMLDVVLDPEVTDITHLDVGWSVANVLDLAAAATEPRVHALIDTGALVTGLRNLEVARQLLKRGLPWCDGVVYLDHDDKKQVLVRATGRSMPEEQCGVPLERRFAFYDMVHTTGMDIRHVANATALVTLGKDMVWRDYAQGVYRMRGVGNGQKVRVVLIPEVRRLLRLELAGCEAAAEDGSDLERVVAWLVVNALKSEQLQWSMLCAQNLKNVYRKAAFKALLDEETPTDGALDVFEEAIDVSLEASVPDPAPFAAKLKMLVDRHSAFCASESDRATAARVLADVAAHAVERKSRGGKRLDTEQEREQEQEQEKEIRAARDQRVEVEKFVEREYSRDAEAASPWPLSALAAFEPAVDDDDAPFFPLAELALRHHEPLAFPGQLLASRNYFRRSWGGLRRLRNVVVVMEWAPRGGGGNGAPPPPPADGAARLTERQATAVAKAHALFRGGDAAMSRDALRDAVETVEDVDEPCGEAKLDGVLAEFGTPGGLLDEAGFARLLASGGLHPRTDGRYYVLLSLSEAETLRRALHARGDAPLATRGDGATPDVALRYSPLAGGDAPRVDGSAPERPGGPGDGGVLLDASPAWWARASAPPGRCSFSPTGATRSEAAVAHACLRFFDGDVHFGEASLHALVRALAAVPPRRRRIYFSALAAARRRFDRDPGRTPLGRAFELEDGFALLGRRATARFLRSAIAKRGLGPWRAFLAFDSSNTGRLAPPEVFGALRYLGAGADVVEAEDVLDFVGHYADGDAAVDAARAAAGGDAGAGDRLELSYRAYARALRVDADADDAEAGGDDALAVAPHGADELRAAELRRRRLAIEAAAAERARSAARAEALDARVFDEELLEAERRHGAAGVNPAVADAGDGATRTVFDFGRGRLPLRCAALGPSSPRGAAASPRRRGGEGLDLVRLDFSRVAARPVPELLCACGHALSVYESSWERCGRCRPRDDRGTTRICWECYVNVCERCVRGHRRAELAKRADTAGRATFARCATGAGVALHVPAKALRFAHPRPLERYTLTLDVRLDRLPAPRAHAALVCLNPAGPRRRASLYVDADGALARPRDVEGDGAAAPPPAARLRPGKWHAVSLVVDAAAGTLEAFVDGAAAASIAGGDAADLALGRSLHLFAGGARAHARGGGVRRVVLLSTALDAAAVADVAAKSAAENPEFLACATLVQKVARGFRVRREAEKEEDDDEEEEDDDDEEDERRRARRKKKSHDDRRRAVVGSAKTTAARAGSARPKTA</sequence>
<reference evidence="10 11" key="1">
    <citation type="journal article" date="2011" name="Proc. Natl. Acad. Sci. U.S.A.">
        <title>Niche of harmful alga Aureococcus anophagefferens revealed through ecogenomics.</title>
        <authorList>
            <person name="Gobler C.J."/>
            <person name="Berry D.L."/>
            <person name="Dyhrman S.T."/>
            <person name="Wilhelm S.W."/>
            <person name="Salamov A."/>
            <person name="Lobanov A.V."/>
            <person name="Zhang Y."/>
            <person name="Collier J.L."/>
            <person name="Wurch L.L."/>
            <person name="Kustka A.B."/>
            <person name="Dill B.D."/>
            <person name="Shah M."/>
            <person name="VerBerkmoes N.C."/>
            <person name="Kuo A."/>
            <person name="Terry A."/>
            <person name="Pangilinan J."/>
            <person name="Lindquist E.A."/>
            <person name="Lucas S."/>
            <person name="Paulsen I.T."/>
            <person name="Hattenrath-Lehmann T.K."/>
            <person name="Talmage S.C."/>
            <person name="Walker E.A."/>
            <person name="Koch F."/>
            <person name="Burson A.M."/>
            <person name="Marcoval M.A."/>
            <person name="Tang Y.Z."/>
            <person name="Lecleir G.R."/>
            <person name="Coyne K.J."/>
            <person name="Berg G.M."/>
            <person name="Bertrand E.M."/>
            <person name="Saito M.A."/>
            <person name="Gladyshev V.N."/>
            <person name="Grigoriev I.V."/>
        </authorList>
    </citation>
    <scope>NUCLEOTIDE SEQUENCE [LARGE SCALE GENOMIC DNA]</scope>
    <source>
        <strain evidence="11">CCMP 1984</strain>
    </source>
</reference>
<dbReference type="InterPro" id="IPR022105">
    <property type="entry name" value="DUF3645"/>
</dbReference>
<dbReference type="SUPFAM" id="SSF52540">
    <property type="entry name" value="P-loop containing nucleoside triphosphate hydrolases"/>
    <property type="match status" value="1"/>
</dbReference>
<feature type="region of interest" description="Disordered" evidence="8">
    <location>
        <begin position="4635"/>
        <end position="4659"/>
    </location>
</feature>
<proteinExistence type="predicted"/>
<dbReference type="KEGG" id="aaf:AURANDRAFT_63054"/>
<protein>
    <recommendedName>
        <fullName evidence="2">ubiquitinyl hydrolase 1</fullName>
        <ecNumber evidence="2">3.4.19.12</ecNumber>
    </recommendedName>
</protein>
<evidence type="ECO:0000256" key="3">
    <source>
        <dbReference type="ARBA" id="ARBA00022670"/>
    </source>
</evidence>
<feature type="compositionally biased region" description="Acidic residues" evidence="8">
    <location>
        <begin position="1"/>
        <end position="13"/>
    </location>
</feature>
<keyword evidence="5" id="KW-0378">Hydrolase</keyword>
<feature type="compositionally biased region" description="Acidic residues" evidence="8">
    <location>
        <begin position="3107"/>
        <end position="3121"/>
    </location>
</feature>
<feature type="region of interest" description="Disordered" evidence="8">
    <location>
        <begin position="3172"/>
        <end position="3233"/>
    </location>
</feature>
<dbReference type="RefSeq" id="XP_009035519.1">
    <property type="nucleotide sequence ID" value="XM_009037271.1"/>
</dbReference>
<evidence type="ECO:0000256" key="5">
    <source>
        <dbReference type="ARBA" id="ARBA00022801"/>
    </source>
</evidence>
<dbReference type="GO" id="GO:0004843">
    <property type="term" value="F:cysteine-type deubiquitinase activity"/>
    <property type="evidence" value="ECO:0007669"/>
    <property type="project" value="UniProtKB-EC"/>
</dbReference>
<accession>F0Y583</accession>
<dbReference type="InterPro" id="IPR013320">
    <property type="entry name" value="ConA-like_dom_sf"/>
</dbReference>
<feature type="compositionally biased region" description="Basic and acidic residues" evidence="8">
    <location>
        <begin position="2615"/>
        <end position="2627"/>
    </location>
</feature>
<dbReference type="Pfam" id="PF12359">
    <property type="entry name" value="DUF3645"/>
    <property type="match status" value="1"/>
</dbReference>
<feature type="compositionally biased region" description="Basic and acidic residues" evidence="8">
    <location>
        <begin position="212"/>
        <end position="239"/>
    </location>
</feature>
<dbReference type="EMBL" id="GL833125">
    <property type="protein sequence ID" value="EGB09452.1"/>
    <property type="molecule type" value="Genomic_DNA"/>
</dbReference>
<dbReference type="OrthoDB" id="3182339at2759"/>
<feature type="region of interest" description="Disordered" evidence="8">
    <location>
        <begin position="4544"/>
        <end position="4568"/>
    </location>
</feature>
<evidence type="ECO:0000313" key="11">
    <source>
        <dbReference type="Proteomes" id="UP000002729"/>
    </source>
</evidence>
<feature type="region of interest" description="Disordered" evidence="8">
    <location>
        <begin position="1178"/>
        <end position="1207"/>
    </location>
</feature>
<dbReference type="InParanoid" id="F0Y583"/>
<comment type="catalytic activity">
    <reaction evidence="1">
        <text>Thiol-dependent hydrolysis of ester, thioester, amide, peptide and isopeptide bonds formed by the C-terminal Gly of ubiquitin (a 76-residue protein attached to proteins as an intracellular targeting signal).</text>
        <dbReference type="EC" id="3.4.19.12"/>
    </reaction>
</comment>
<feature type="region of interest" description="Disordered" evidence="8">
    <location>
        <begin position="5314"/>
        <end position="5338"/>
    </location>
</feature>
<dbReference type="InterPro" id="IPR051346">
    <property type="entry name" value="OTU_Deubiquitinase"/>
</dbReference>
<dbReference type="InterPro" id="IPR036249">
    <property type="entry name" value="Thioredoxin-like_sf"/>
</dbReference>
<dbReference type="InterPro" id="IPR018247">
    <property type="entry name" value="EF_Hand_1_Ca_BS"/>
</dbReference>
<feature type="domain" description="Thioredoxin" evidence="9">
    <location>
        <begin position="3569"/>
        <end position="3704"/>
    </location>
</feature>
<feature type="compositionally biased region" description="Basic and acidic residues" evidence="8">
    <location>
        <begin position="96"/>
        <end position="118"/>
    </location>
</feature>
<dbReference type="GO" id="GO:0071947">
    <property type="term" value="P:protein deubiquitination involved in ubiquitin-dependent protein catabolic process"/>
    <property type="evidence" value="ECO:0007669"/>
    <property type="project" value="TreeGrafter"/>
</dbReference>